<dbReference type="GO" id="GO:0003677">
    <property type="term" value="F:DNA binding"/>
    <property type="evidence" value="ECO:0007669"/>
    <property type="project" value="InterPro"/>
</dbReference>
<dbReference type="EMBL" id="ANIX01004229">
    <property type="protein sequence ID" value="ETP01604.1"/>
    <property type="molecule type" value="Genomic_DNA"/>
</dbReference>
<feature type="domain" description="Tc3 transposase DNA binding" evidence="1">
    <location>
        <begin position="3"/>
        <end position="49"/>
    </location>
</feature>
<protein>
    <recommendedName>
        <fullName evidence="1">Tc3 transposase DNA binding domain-containing protein</fullName>
    </recommendedName>
</protein>
<gene>
    <name evidence="2" type="ORF">F441_21198</name>
</gene>
<evidence type="ECO:0000313" key="3">
    <source>
        <dbReference type="Proteomes" id="UP000018958"/>
    </source>
</evidence>
<evidence type="ECO:0000259" key="1">
    <source>
        <dbReference type="Pfam" id="PF11427"/>
    </source>
</evidence>
<evidence type="ECO:0000313" key="2">
    <source>
        <dbReference type="EMBL" id="ETP01604.1"/>
    </source>
</evidence>
<dbReference type="Pfam" id="PF11427">
    <property type="entry name" value="HTH_Tnp_Tc3_1"/>
    <property type="match status" value="1"/>
</dbReference>
<dbReference type="AlphaFoldDB" id="W2VW52"/>
<reference evidence="2 3" key="1">
    <citation type="submission" date="2013-11" db="EMBL/GenBank/DDBJ databases">
        <title>The Genome Sequence of Phytophthora parasitica CJ01A1.</title>
        <authorList>
            <consortium name="The Broad Institute Genomics Platform"/>
            <person name="Russ C."/>
            <person name="Tyler B."/>
            <person name="Panabieres F."/>
            <person name="Shan W."/>
            <person name="Tripathy S."/>
            <person name="Grunwald N."/>
            <person name="Machado M."/>
            <person name="Johnson C.S."/>
            <person name="Walker B."/>
            <person name="Young S.K."/>
            <person name="Zeng Q."/>
            <person name="Gargeya S."/>
            <person name="Fitzgerald M."/>
            <person name="Haas B."/>
            <person name="Abouelleil A."/>
            <person name="Allen A.W."/>
            <person name="Alvarado L."/>
            <person name="Arachchi H.M."/>
            <person name="Berlin A.M."/>
            <person name="Chapman S.B."/>
            <person name="Gainer-Dewar J."/>
            <person name="Goldberg J."/>
            <person name="Griggs A."/>
            <person name="Gujja S."/>
            <person name="Hansen M."/>
            <person name="Howarth C."/>
            <person name="Imamovic A."/>
            <person name="Ireland A."/>
            <person name="Larimer J."/>
            <person name="McCowan C."/>
            <person name="Murphy C."/>
            <person name="Pearson M."/>
            <person name="Poon T.W."/>
            <person name="Priest M."/>
            <person name="Roberts A."/>
            <person name="Saif S."/>
            <person name="Shea T."/>
            <person name="Sisk P."/>
            <person name="Sykes S."/>
            <person name="Wortman J."/>
            <person name="Nusbaum C."/>
            <person name="Birren B."/>
        </authorList>
    </citation>
    <scope>NUCLEOTIDE SEQUENCE [LARGE SCALE GENOMIC DNA]</scope>
    <source>
        <strain evidence="2 3">CJ01A1</strain>
    </source>
</reference>
<feature type="non-terminal residue" evidence="2">
    <location>
        <position position="60"/>
    </location>
</feature>
<dbReference type="OrthoDB" id="111911at2759"/>
<dbReference type="Gene3D" id="1.10.10.60">
    <property type="entry name" value="Homeodomain-like"/>
    <property type="match status" value="1"/>
</dbReference>
<dbReference type="InterPro" id="IPR025898">
    <property type="entry name" value="Tc3_transposase_DNA-bd_dom"/>
</dbReference>
<accession>W2VW52</accession>
<dbReference type="Proteomes" id="UP000018958">
    <property type="component" value="Unassembled WGS sequence"/>
</dbReference>
<name>W2VW52_PHYNI</name>
<proteinExistence type="predicted"/>
<comment type="caution">
    <text evidence="2">The sequence shown here is derived from an EMBL/GenBank/DDBJ whole genome shotgun (WGS) entry which is preliminary data.</text>
</comment>
<sequence length="60" mass="6936">MTKGSELSDIERGKIIGLREAGWSFAAIDEHIQRSKSGVSKFWRTRESYDKTKRPGRPRK</sequence>
<organism evidence="2 3">
    <name type="scientific">Phytophthora nicotianae CJ01A1</name>
    <dbReference type="NCBI Taxonomy" id="1317063"/>
    <lineage>
        <taxon>Eukaryota</taxon>
        <taxon>Sar</taxon>
        <taxon>Stramenopiles</taxon>
        <taxon>Oomycota</taxon>
        <taxon>Peronosporomycetes</taxon>
        <taxon>Peronosporales</taxon>
        <taxon>Peronosporaceae</taxon>
        <taxon>Phytophthora</taxon>
    </lineage>
</organism>